<feature type="transmembrane region" description="Helical" evidence="5">
    <location>
        <begin position="62"/>
        <end position="83"/>
    </location>
</feature>
<dbReference type="Pfam" id="PF04932">
    <property type="entry name" value="Wzy_C"/>
    <property type="match status" value="1"/>
</dbReference>
<dbReference type="InterPro" id="IPR051533">
    <property type="entry name" value="WaaL-like"/>
</dbReference>
<evidence type="ECO:0000259" key="6">
    <source>
        <dbReference type="Pfam" id="PF04932"/>
    </source>
</evidence>
<keyword evidence="3 5" id="KW-1133">Transmembrane helix</keyword>
<evidence type="ECO:0000256" key="2">
    <source>
        <dbReference type="ARBA" id="ARBA00022692"/>
    </source>
</evidence>
<keyword evidence="4 5" id="KW-0472">Membrane</keyword>
<proteinExistence type="predicted"/>
<accession>A0A382H2X2</accession>
<sequence>MKKLIQLIIFFWVANTVTNEKQKDLLIKLLIISGVIVSIVGFSQAWSTAVTLQTRVAGTMSVYMTFAGLLMLVGLIALGRYLFNDTKEKWVMVAIGLIIFCLLLTLTRQAWLGFFVGFLVLIIFWNKKYLLAIPVAMIGLLLFAPESVKDRIFSLTDLNDWTFQARIFLWQGGLKIFQDYPITGCGFKCVDVLHTQYPDPSGYIARHRGMHNNIIQLLVDTGILGLGTWLSIWVAYFLSIYKQLNKKTINSISKGLVLGSLAAVTGFLAGGMFETNFYDSEVVMLLYFIMGLALAETSKKVGYKNDQL</sequence>
<gene>
    <name evidence="7" type="ORF">METZ01_LOCUS234319</name>
</gene>
<feature type="transmembrane region" description="Helical" evidence="5">
    <location>
        <begin position="129"/>
        <end position="145"/>
    </location>
</feature>
<dbReference type="InterPro" id="IPR007016">
    <property type="entry name" value="O-antigen_ligase-rel_domated"/>
</dbReference>
<evidence type="ECO:0000256" key="5">
    <source>
        <dbReference type="SAM" id="Phobius"/>
    </source>
</evidence>
<organism evidence="7">
    <name type="scientific">marine metagenome</name>
    <dbReference type="NCBI Taxonomy" id="408172"/>
    <lineage>
        <taxon>unclassified sequences</taxon>
        <taxon>metagenomes</taxon>
        <taxon>ecological metagenomes</taxon>
    </lineage>
</organism>
<protein>
    <recommendedName>
        <fullName evidence="6">O-antigen ligase-related domain-containing protein</fullName>
    </recommendedName>
</protein>
<evidence type="ECO:0000256" key="1">
    <source>
        <dbReference type="ARBA" id="ARBA00004141"/>
    </source>
</evidence>
<keyword evidence="2 5" id="KW-0812">Transmembrane</keyword>
<feature type="domain" description="O-antigen ligase-related" evidence="6">
    <location>
        <begin position="94"/>
        <end position="229"/>
    </location>
</feature>
<dbReference type="GO" id="GO:0016020">
    <property type="term" value="C:membrane"/>
    <property type="evidence" value="ECO:0007669"/>
    <property type="project" value="UniProtKB-SubCell"/>
</dbReference>
<feature type="transmembrane region" description="Helical" evidence="5">
    <location>
        <begin position="29"/>
        <end position="50"/>
    </location>
</feature>
<feature type="transmembrane region" description="Helical" evidence="5">
    <location>
        <begin position="89"/>
        <end position="122"/>
    </location>
</feature>
<reference evidence="7" key="1">
    <citation type="submission" date="2018-05" db="EMBL/GenBank/DDBJ databases">
        <authorList>
            <person name="Lanie J.A."/>
            <person name="Ng W.-L."/>
            <person name="Kazmierczak K.M."/>
            <person name="Andrzejewski T.M."/>
            <person name="Davidsen T.M."/>
            <person name="Wayne K.J."/>
            <person name="Tettelin H."/>
            <person name="Glass J.I."/>
            <person name="Rusch D."/>
            <person name="Podicherti R."/>
            <person name="Tsui H.-C.T."/>
            <person name="Winkler M.E."/>
        </authorList>
    </citation>
    <scope>NUCLEOTIDE SEQUENCE</scope>
</reference>
<evidence type="ECO:0000313" key="7">
    <source>
        <dbReference type="EMBL" id="SVB81465.1"/>
    </source>
</evidence>
<dbReference type="PANTHER" id="PTHR37422:SF13">
    <property type="entry name" value="LIPOPOLYSACCHARIDE BIOSYNTHESIS PROTEIN PA4999-RELATED"/>
    <property type="match status" value="1"/>
</dbReference>
<name>A0A382H2X2_9ZZZZ</name>
<evidence type="ECO:0000256" key="3">
    <source>
        <dbReference type="ARBA" id="ARBA00022989"/>
    </source>
</evidence>
<dbReference type="PANTHER" id="PTHR37422">
    <property type="entry name" value="TEICHURONIC ACID BIOSYNTHESIS PROTEIN TUAE"/>
    <property type="match status" value="1"/>
</dbReference>
<feature type="transmembrane region" description="Helical" evidence="5">
    <location>
        <begin position="214"/>
        <end position="239"/>
    </location>
</feature>
<feature type="transmembrane region" description="Helical" evidence="5">
    <location>
        <begin position="251"/>
        <end position="271"/>
    </location>
</feature>
<comment type="subcellular location">
    <subcellularLocation>
        <location evidence="1">Membrane</location>
        <topology evidence="1">Multi-pass membrane protein</topology>
    </subcellularLocation>
</comment>
<dbReference type="EMBL" id="UINC01058797">
    <property type="protein sequence ID" value="SVB81465.1"/>
    <property type="molecule type" value="Genomic_DNA"/>
</dbReference>
<evidence type="ECO:0000256" key="4">
    <source>
        <dbReference type="ARBA" id="ARBA00023136"/>
    </source>
</evidence>
<dbReference type="AlphaFoldDB" id="A0A382H2X2"/>